<dbReference type="EMBL" id="LN902841">
    <property type="protein sequence ID" value="CDS38289.2"/>
    <property type="molecule type" value="Genomic_DNA"/>
</dbReference>
<dbReference type="InterPro" id="IPR036397">
    <property type="entry name" value="RNaseH_sf"/>
</dbReference>
<keyword evidence="2" id="KW-0378">Hydrolase</keyword>
<dbReference type="PANTHER" id="PTHR12124:SF47">
    <property type="entry name" value="EXOSOME COMPONENT 10"/>
    <property type="match status" value="1"/>
</dbReference>
<accession>A0A068Y0Q5</accession>
<proteinExistence type="predicted"/>
<dbReference type="InterPro" id="IPR012337">
    <property type="entry name" value="RNaseH-like_sf"/>
</dbReference>
<gene>
    <name evidence="2" type="ORF">EmuJ_000567700</name>
</gene>
<dbReference type="GO" id="GO:0071040">
    <property type="term" value="P:nuclear polyadenylation-dependent antisense transcript catabolic process"/>
    <property type="evidence" value="ECO:0007669"/>
    <property type="project" value="TreeGrafter"/>
</dbReference>
<dbReference type="GO" id="GO:0071039">
    <property type="term" value="P:nuclear polyadenylation-dependent CUT catabolic process"/>
    <property type="evidence" value="ECO:0007669"/>
    <property type="project" value="TreeGrafter"/>
</dbReference>
<dbReference type="GO" id="GO:0000467">
    <property type="term" value="P:exonucleolytic trimming to generate mature 3'-end of 5.8S rRNA from tricistronic rRNA transcript (SSU-rRNA, 5.8S rRNA, LSU-rRNA)"/>
    <property type="evidence" value="ECO:0007669"/>
    <property type="project" value="InterPro"/>
</dbReference>
<dbReference type="GO" id="GO:0071036">
    <property type="term" value="P:nuclear polyadenylation-dependent snoRNA catabolic process"/>
    <property type="evidence" value="ECO:0007669"/>
    <property type="project" value="TreeGrafter"/>
</dbReference>
<name>A0A068Y0Q5_ECHMU</name>
<keyword evidence="3" id="KW-1185">Reference proteome</keyword>
<keyword evidence="2" id="KW-0540">Nuclease</keyword>
<evidence type="ECO:0000313" key="3">
    <source>
        <dbReference type="Proteomes" id="UP000017246"/>
    </source>
</evidence>
<reference evidence="2" key="1">
    <citation type="journal article" date="2013" name="Nature">
        <title>The genomes of four tapeworm species reveal adaptations to parasitism.</title>
        <authorList>
            <person name="Tsai I.J."/>
            <person name="Zarowiecki M."/>
            <person name="Holroyd N."/>
            <person name="Garciarrubio A."/>
            <person name="Sanchez-Flores A."/>
            <person name="Brooks K.L."/>
            <person name="Tracey A."/>
            <person name="Bobes R.J."/>
            <person name="Fragoso G."/>
            <person name="Sciutto E."/>
            <person name="Aslett M."/>
            <person name="Beasley H."/>
            <person name="Bennett H.M."/>
            <person name="Cai J."/>
            <person name="Camicia F."/>
            <person name="Clark R."/>
            <person name="Cucher M."/>
            <person name="De Silva N."/>
            <person name="Day T.A."/>
            <person name="Deplazes P."/>
            <person name="Estrada K."/>
            <person name="Fernandez C."/>
            <person name="Holland P.W."/>
            <person name="Hou J."/>
            <person name="Hu S."/>
            <person name="Huckvale T."/>
            <person name="Hung S.S."/>
            <person name="Kamenetzky L."/>
            <person name="Keane J.A."/>
            <person name="Kiss F."/>
            <person name="Koziol U."/>
            <person name="Lambert O."/>
            <person name="Liu K."/>
            <person name="Luo X."/>
            <person name="Luo Y."/>
            <person name="Macchiaroli N."/>
            <person name="Nichol S."/>
            <person name="Paps J."/>
            <person name="Parkinson J."/>
            <person name="Pouchkina-Stantcheva N."/>
            <person name="Riddiford N."/>
            <person name="Rosenzvit M."/>
            <person name="Salinas G."/>
            <person name="Wasmuth J.D."/>
            <person name="Zamanian M."/>
            <person name="Zheng Y."/>
            <person name="Cai X."/>
            <person name="Soberon X."/>
            <person name="Olson P.D."/>
            <person name="Laclette J.P."/>
            <person name="Brehm K."/>
            <person name="Berriman M."/>
            <person name="Garciarrubio A."/>
            <person name="Bobes R.J."/>
            <person name="Fragoso G."/>
            <person name="Sanchez-Flores A."/>
            <person name="Estrada K."/>
            <person name="Cevallos M.A."/>
            <person name="Morett E."/>
            <person name="Gonzalez V."/>
            <person name="Portillo T."/>
            <person name="Ochoa-Leyva A."/>
            <person name="Jose M.V."/>
            <person name="Sciutto E."/>
            <person name="Landa A."/>
            <person name="Jimenez L."/>
            <person name="Valdes V."/>
            <person name="Carrero J.C."/>
            <person name="Larralde C."/>
            <person name="Morales-Montor J."/>
            <person name="Limon-Lason J."/>
            <person name="Soberon X."/>
            <person name="Laclette J.P."/>
        </authorList>
    </citation>
    <scope>NUCLEOTIDE SEQUENCE [LARGE SCALE GENOMIC DNA]</scope>
</reference>
<dbReference type="OMA" id="THYLIMI"/>
<dbReference type="GO" id="GO:0071044">
    <property type="term" value="P:histone mRNA catabolic process"/>
    <property type="evidence" value="ECO:0007669"/>
    <property type="project" value="TreeGrafter"/>
</dbReference>
<keyword evidence="2" id="KW-0269">Exonuclease</keyword>
<protein>
    <submittedName>
        <fullName evidence="2">3prime 5prime exonuclease</fullName>
    </submittedName>
</protein>
<evidence type="ECO:0000313" key="2">
    <source>
        <dbReference type="EMBL" id="CDS38289.2"/>
    </source>
</evidence>
<dbReference type="SMART" id="SM00474">
    <property type="entry name" value="35EXOc"/>
    <property type="match status" value="1"/>
</dbReference>
<dbReference type="GO" id="GO:0071038">
    <property type="term" value="P:TRAMP-dependent tRNA surveillance pathway"/>
    <property type="evidence" value="ECO:0007669"/>
    <property type="project" value="TreeGrafter"/>
</dbReference>
<dbReference type="GO" id="GO:0000175">
    <property type="term" value="F:3'-5'-RNA exonuclease activity"/>
    <property type="evidence" value="ECO:0007669"/>
    <property type="project" value="InterPro"/>
</dbReference>
<dbReference type="AlphaFoldDB" id="A0A068Y0Q5"/>
<evidence type="ECO:0000259" key="1">
    <source>
        <dbReference type="SMART" id="SM00474"/>
    </source>
</evidence>
<dbReference type="eggNOG" id="KOG2206">
    <property type="taxonomic scope" value="Eukaryota"/>
</dbReference>
<dbReference type="InterPro" id="IPR002562">
    <property type="entry name" value="3'-5'_exonuclease_dom"/>
</dbReference>
<dbReference type="PANTHER" id="PTHR12124">
    <property type="entry name" value="POLYMYOSITIS/SCLERODERMA AUTOANTIGEN-RELATED"/>
    <property type="match status" value="1"/>
</dbReference>
<dbReference type="InterPro" id="IPR045092">
    <property type="entry name" value="Rrp6-like"/>
</dbReference>
<feature type="domain" description="3'-5' exonuclease" evidence="1">
    <location>
        <begin position="75"/>
        <end position="233"/>
    </location>
</feature>
<dbReference type="GO" id="GO:0005730">
    <property type="term" value="C:nucleolus"/>
    <property type="evidence" value="ECO:0007669"/>
    <property type="project" value="TreeGrafter"/>
</dbReference>
<dbReference type="GO" id="GO:0071035">
    <property type="term" value="P:nuclear polyadenylation-dependent rRNA catabolic process"/>
    <property type="evidence" value="ECO:0007669"/>
    <property type="project" value="TreeGrafter"/>
</dbReference>
<dbReference type="SUPFAM" id="SSF53098">
    <property type="entry name" value="Ribonuclease H-like"/>
    <property type="match status" value="1"/>
</dbReference>
<dbReference type="GO" id="GO:0071051">
    <property type="term" value="P:poly(A)-dependent snoRNA 3'-end processing"/>
    <property type="evidence" value="ECO:0007669"/>
    <property type="project" value="TreeGrafter"/>
</dbReference>
<dbReference type="Pfam" id="PF01612">
    <property type="entry name" value="DNA_pol_A_exo1"/>
    <property type="match status" value="1"/>
</dbReference>
<dbReference type="GO" id="GO:0071037">
    <property type="term" value="P:nuclear polyadenylation-dependent snRNA catabolic process"/>
    <property type="evidence" value="ECO:0007669"/>
    <property type="project" value="TreeGrafter"/>
</dbReference>
<sequence>MWMDYSHAPFLPILKSKPNALVDLQDCTFEADPETGDYTHPYLSELEDYGKSLGDYKYDTPASNPRPLPLDETPLDIIDTADALNNMLQELSTASEIAVDLEHHSYRTFLGITCLVQLSTRAKDYIVDALALHDHLGQLNHLFTDPKVVKVLHGSNLDLMWLQRDFGVYIVNLFDTGQAARTLRFPRFSLAYLLQRFVGVSPNKAFQLADWRISSQAHFTVKDIYPAFYCWVINLGWAEEVRMPRMGGLMTRHDRRPENDV</sequence>
<dbReference type="Proteomes" id="UP000017246">
    <property type="component" value="Unassembled WGS sequence"/>
</dbReference>
<dbReference type="OrthoDB" id="2250022at2759"/>
<organism evidence="2 3">
    <name type="scientific">Echinococcus multilocularis</name>
    <name type="common">Fox tapeworm</name>
    <dbReference type="NCBI Taxonomy" id="6211"/>
    <lineage>
        <taxon>Eukaryota</taxon>
        <taxon>Metazoa</taxon>
        <taxon>Spiralia</taxon>
        <taxon>Lophotrochozoa</taxon>
        <taxon>Platyhelminthes</taxon>
        <taxon>Cestoda</taxon>
        <taxon>Eucestoda</taxon>
        <taxon>Cyclophyllidea</taxon>
        <taxon>Taeniidae</taxon>
        <taxon>Echinococcus</taxon>
    </lineage>
</organism>
<dbReference type="Gene3D" id="3.30.420.10">
    <property type="entry name" value="Ribonuclease H-like superfamily/Ribonuclease H"/>
    <property type="match status" value="1"/>
</dbReference>
<dbReference type="GO" id="GO:0003727">
    <property type="term" value="F:single-stranded RNA binding"/>
    <property type="evidence" value="ECO:0007669"/>
    <property type="project" value="TreeGrafter"/>
</dbReference>
<dbReference type="GO" id="GO:0000176">
    <property type="term" value="C:nuclear exosome (RNase complex)"/>
    <property type="evidence" value="ECO:0007669"/>
    <property type="project" value="TreeGrafter"/>
</dbReference>
<dbReference type="STRING" id="6211.A0A068Y0Q5"/>
<reference evidence="2" key="2">
    <citation type="submission" date="2015-11" db="EMBL/GenBank/DDBJ databases">
        <authorList>
            <person name="Zhang Y."/>
            <person name="Guo Z."/>
        </authorList>
    </citation>
    <scope>NUCLEOTIDE SEQUENCE</scope>
</reference>